<feature type="region of interest" description="Disordered" evidence="1">
    <location>
        <begin position="1"/>
        <end position="43"/>
    </location>
</feature>
<reference evidence="2 3" key="1">
    <citation type="submission" date="2020-02" db="EMBL/GenBank/DDBJ databases">
        <authorList>
            <person name="Kim H.M."/>
            <person name="Jeon C.O."/>
        </authorList>
    </citation>
    <scope>NUCLEOTIDE SEQUENCE [LARGE SCALE GENOMIC DNA]</scope>
    <source>
        <strain evidence="2 3">PeD5</strain>
    </source>
</reference>
<reference evidence="2 3" key="2">
    <citation type="submission" date="2020-03" db="EMBL/GenBank/DDBJ databases">
        <title>Roseomonas stagni sp. nov., isolated from pond water in Japan.</title>
        <authorList>
            <person name="Furuhata K."/>
            <person name="Miyamoto H."/>
            <person name="Goto K."/>
        </authorList>
    </citation>
    <scope>NUCLEOTIDE SEQUENCE [LARGE SCALE GENOMIC DNA]</scope>
    <source>
        <strain evidence="2 3">PeD5</strain>
    </source>
</reference>
<keyword evidence="3" id="KW-1185">Reference proteome</keyword>
<evidence type="ECO:0000313" key="2">
    <source>
        <dbReference type="EMBL" id="NGM23109.1"/>
    </source>
</evidence>
<name>A0A6M1LSZ1_9PROT</name>
<sequence length="71" mass="7482">MRKPEPRTLPRFAPRRPADPCPDNAGASGSGPARPGTPPPAAVPRFTRALEVLHKLLTGGAALGAILRLFF</sequence>
<evidence type="ECO:0000256" key="1">
    <source>
        <dbReference type="SAM" id="MobiDB-lite"/>
    </source>
</evidence>
<organism evidence="2 3">
    <name type="scientific">Falsiroseomonas algicola</name>
    <dbReference type="NCBI Taxonomy" id="2716930"/>
    <lineage>
        <taxon>Bacteria</taxon>
        <taxon>Pseudomonadati</taxon>
        <taxon>Pseudomonadota</taxon>
        <taxon>Alphaproteobacteria</taxon>
        <taxon>Acetobacterales</taxon>
        <taxon>Roseomonadaceae</taxon>
        <taxon>Falsiroseomonas</taxon>
    </lineage>
</organism>
<dbReference type="EMBL" id="JAAIKB010000013">
    <property type="protein sequence ID" value="NGM23109.1"/>
    <property type="molecule type" value="Genomic_DNA"/>
</dbReference>
<protein>
    <submittedName>
        <fullName evidence="2">Uncharacterized protein</fullName>
    </submittedName>
</protein>
<dbReference type="RefSeq" id="WP_164697032.1">
    <property type="nucleotide sequence ID" value="NZ_JAAIKB010000013.1"/>
</dbReference>
<dbReference type="AlphaFoldDB" id="A0A6M1LSZ1"/>
<feature type="compositionally biased region" description="Low complexity" evidence="1">
    <location>
        <begin position="25"/>
        <end position="34"/>
    </location>
</feature>
<evidence type="ECO:0000313" key="3">
    <source>
        <dbReference type="Proteomes" id="UP000475385"/>
    </source>
</evidence>
<comment type="caution">
    <text evidence="2">The sequence shown here is derived from an EMBL/GenBank/DDBJ whole genome shotgun (WGS) entry which is preliminary data.</text>
</comment>
<accession>A0A6M1LSZ1</accession>
<proteinExistence type="predicted"/>
<gene>
    <name evidence="2" type="ORF">G3576_24060</name>
</gene>
<dbReference type="Proteomes" id="UP000475385">
    <property type="component" value="Unassembled WGS sequence"/>
</dbReference>